<accession>A0A7V1LNC9</accession>
<dbReference type="EMBL" id="DRLD01000305">
    <property type="protein sequence ID" value="HED11184.1"/>
    <property type="molecule type" value="Genomic_DNA"/>
</dbReference>
<sequence>MNENIFKYLALFFFVIMIWSFCSEPDRSGDVYDVNVQTLTPASDGLDLKAVGALLKKAKDAESLERMLNDPKEGVNNLDLNGDGKVDYIKVTEYGDDKVRGFSLTTEPARGEEQELATIEVEKAGDKANVDIRGNEQIYGPRSYYHSSFGLTDFLIMSYLFSPHRFYMSPWSYGYYPGYYRPYSTMDYNSYRNRTSSYNRSGRFVKTNAPNVTSTVKSPNSGKTATSVRAPLKNPTKSQKSFQARSVKSSRSGGFGRSSSVRRGSSSRSGGYRSGK</sequence>
<protein>
    <submittedName>
        <fullName evidence="3">Uncharacterized protein</fullName>
    </submittedName>
</protein>
<gene>
    <name evidence="3" type="ORF">ENJ10_10895</name>
</gene>
<evidence type="ECO:0000313" key="3">
    <source>
        <dbReference type="EMBL" id="HED11184.1"/>
    </source>
</evidence>
<proteinExistence type="predicted"/>
<evidence type="ECO:0000256" key="2">
    <source>
        <dbReference type="SAM" id="Phobius"/>
    </source>
</evidence>
<reference evidence="3" key="1">
    <citation type="journal article" date="2020" name="mSystems">
        <title>Genome- and Community-Level Interaction Insights into Carbon Utilization and Element Cycling Functions of Hydrothermarchaeota in Hydrothermal Sediment.</title>
        <authorList>
            <person name="Zhou Z."/>
            <person name="Liu Y."/>
            <person name="Xu W."/>
            <person name="Pan J."/>
            <person name="Luo Z.H."/>
            <person name="Li M."/>
        </authorList>
    </citation>
    <scope>NUCLEOTIDE SEQUENCE [LARGE SCALE GENOMIC DNA]</scope>
    <source>
        <strain evidence="3">HyVt-456</strain>
    </source>
</reference>
<evidence type="ECO:0000256" key="1">
    <source>
        <dbReference type="SAM" id="MobiDB-lite"/>
    </source>
</evidence>
<feature type="compositionally biased region" description="Polar residues" evidence="1">
    <location>
        <begin position="208"/>
        <end position="227"/>
    </location>
</feature>
<organism evidence="3">
    <name type="scientific">Caldithrix abyssi</name>
    <dbReference type="NCBI Taxonomy" id="187145"/>
    <lineage>
        <taxon>Bacteria</taxon>
        <taxon>Pseudomonadati</taxon>
        <taxon>Calditrichota</taxon>
        <taxon>Calditrichia</taxon>
        <taxon>Calditrichales</taxon>
        <taxon>Calditrichaceae</taxon>
        <taxon>Caldithrix</taxon>
    </lineage>
</organism>
<comment type="caution">
    <text evidence="3">The sequence shown here is derived from an EMBL/GenBank/DDBJ whole genome shotgun (WGS) entry which is preliminary data.</text>
</comment>
<keyword evidence="2" id="KW-0472">Membrane</keyword>
<keyword evidence="2" id="KW-1133">Transmembrane helix</keyword>
<dbReference type="AlphaFoldDB" id="A0A7V1LNC9"/>
<dbReference type="Proteomes" id="UP000886005">
    <property type="component" value="Unassembled WGS sequence"/>
</dbReference>
<feature type="transmembrane region" description="Helical" evidence="2">
    <location>
        <begin position="6"/>
        <end position="22"/>
    </location>
</feature>
<name>A0A7V1LNC9_CALAY</name>
<keyword evidence="2" id="KW-0812">Transmembrane</keyword>
<feature type="compositionally biased region" description="Polar residues" evidence="1">
    <location>
        <begin position="235"/>
        <end position="244"/>
    </location>
</feature>
<feature type="region of interest" description="Disordered" evidence="1">
    <location>
        <begin position="197"/>
        <end position="276"/>
    </location>
</feature>
<feature type="compositionally biased region" description="Low complexity" evidence="1">
    <location>
        <begin position="245"/>
        <end position="276"/>
    </location>
</feature>